<organism evidence="2 3">
    <name type="scientific">Alkalihalophilus lindianensis</name>
    <dbReference type="NCBI Taxonomy" id="1630542"/>
    <lineage>
        <taxon>Bacteria</taxon>
        <taxon>Bacillati</taxon>
        <taxon>Bacillota</taxon>
        <taxon>Bacilli</taxon>
        <taxon>Bacillales</taxon>
        <taxon>Bacillaceae</taxon>
        <taxon>Alkalihalophilus</taxon>
    </lineage>
</organism>
<sequence length="77" mass="9060">LFKISRSTINRWRRDKGFPCIKIGRDVYVDQDQLTKWVTKHVQHVNNHDTENIPQIDNTITIGYHSGNAHLWSSFVI</sequence>
<dbReference type="EMBL" id="JAWJBA010001051">
    <property type="protein sequence ID" value="MDV2687676.1"/>
    <property type="molecule type" value="Genomic_DNA"/>
</dbReference>
<accession>A0ABU3XII8</accession>
<comment type="caution">
    <text evidence="2">The sequence shown here is derived from an EMBL/GenBank/DDBJ whole genome shotgun (WGS) entry which is preliminary data.</text>
</comment>
<gene>
    <name evidence="2" type="ORF">RYX56_25335</name>
</gene>
<evidence type="ECO:0000313" key="3">
    <source>
        <dbReference type="Proteomes" id="UP001287282"/>
    </source>
</evidence>
<protein>
    <submittedName>
        <fullName evidence="2">Helix-turn-helix domain-containing protein</fullName>
    </submittedName>
</protein>
<proteinExistence type="predicted"/>
<reference evidence="2 3" key="1">
    <citation type="submission" date="2023-10" db="EMBL/GenBank/DDBJ databases">
        <title>Screening of Alkalihalobacillus lindianensis BZ-TG-R113 and Its Alleviation of Salt Stress on Rapeseed Growth.</title>
        <authorList>
            <person name="Zhao B."/>
            <person name="Guo T."/>
        </authorList>
    </citation>
    <scope>NUCLEOTIDE SEQUENCE [LARGE SCALE GENOMIC DNA]</scope>
    <source>
        <strain evidence="2 3">BZ-TG-R113</strain>
    </source>
</reference>
<dbReference type="SUPFAM" id="SSF46955">
    <property type="entry name" value="Putative DNA-binding domain"/>
    <property type="match status" value="1"/>
</dbReference>
<dbReference type="Proteomes" id="UP001287282">
    <property type="component" value="Unassembled WGS sequence"/>
</dbReference>
<dbReference type="InterPro" id="IPR041657">
    <property type="entry name" value="HTH_17"/>
</dbReference>
<dbReference type="RefSeq" id="WP_317124511.1">
    <property type="nucleotide sequence ID" value="NZ_JAWJBA010001051.1"/>
</dbReference>
<evidence type="ECO:0000259" key="1">
    <source>
        <dbReference type="Pfam" id="PF12728"/>
    </source>
</evidence>
<dbReference type="Pfam" id="PF12728">
    <property type="entry name" value="HTH_17"/>
    <property type="match status" value="1"/>
</dbReference>
<feature type="non-terminal residue" evidence="2">
    <location>
        <position position="1"/>
    </location>
</feature>
<feature type="domain" description="Helix-turn-helix" evidence="1">
    <location>
        <begin position="1"/>
        <end position="40"/>
    </location>
</feature>
<dbReference type="InterPro" id="IPR036388">
    <property type="entry name" value="WH-like_DNA-bd_sf"/>
</dbReference>
<name>A0ABU3XII8_9BACI</name>
<evidence type="ECO:0000313" key="2">
    <source>
        <dbReference type="EMBL" id="MDV2687676.1"/>
    </source>
</evidence>
<keyword evidence="3" id="KW-1185">Reference proteome</keyword>
<dbReference type="Gene3D" id="1.10.10.10">
    <property type="entry name" value="Winged helix-like DNA-binding domain superfamily/Winged helix DNA-binding domain"/>
    <property type="match status" value="1"/>
</dbReference>
<feature type="non-terminal residue" evidence="2">
    <location>
        <position position="77"/>
    </location>
</feature>
<dbReference type="InterPro" id="IPR009061">
    <property type="entry name" value="DNA-bd_dom_put_sf"/>
</dbReference>